<dbReference type="CDD" id="cd00093">
    <property type="entry name" value="HTH_XRE"/>
    <property type="match status" value="1"/>
</dbReference>
<dbReference type="Gene3D" id="1.10.260.40">
    <property type="entry name" value="lambda repressor-like DNA-binding domains"/>
    <property type="match status" value="1"/>
</dbReference>
<dbReference type="InterPro" id="IPR001387">
    <property type="entry name" value="Cro/C1-type_HTH"/>
</dbReference>
<dbReference type="SMART" id="SM00530">
    <property type="entry name" value="HTH_XRE"/>
    <property type="match status" value="1"/>
</dbReference>
<evidence type="ECO:0000259" key="1">
    <source>
        <dbReference type="PROSITE" id="PS50943"/>
    </source>
</evidence>
<dbReference type="InterPro" id="IPR010982">
    <property type="entry name" value="Lambda_DNA-bd_dom_sf"/>
</dbReference>
<dbReference type="EMBL" id="BAAABM010000066">
    <property type="protein sequence ID" value="GAA0368128.1"/>
    <property type="molecule type" value="Genomic_DNA"/>
</dbReference>
<name>A0ABN0XMP0_9ACTN</name>
<evidence type="ECO:0000313" key="3">
    <source>
        <dbReference type="Proteomes" id="UP001501822"/>
    </source>
</evidence>
<keyword evidence="3" id="KW-1185">Reference proteome</keyword>
<dbReference type="SUPFAM" id="SSF47413">
    <property type="entry name" value="lambda repressor-like DNA-binding domains"/>
    <property type="match status" value="1"/>
</dbReference>
<gene>
    <name evidence="2" type="ORF">GCM10010151_67550</name>
</gene>
<protein>
    <recommendedName>
        <fullName evidence="1">HTH cro/C1-type domain-containing protein</fullName>
    </recommendedName>
</protein>
<comment type="caution">
    <text evidence="2">The sequence shown here is derived from an EMBL/GenBank/DDBJ whole genome shotgun (WGS) entry which is preliminary data.</text>
</comment>
<evidence type="ECO:0000313" key="2">
    <source>
        <dbReference type="EMBL" id="GAA0368128.1"/>
    </source>
</evidence>
<organism evidence="2 3">
    <name type="scientific">Actinoallomurus spadix</name>
    <dbReference type="NCBI Taxonomy" id="79912"/>
    <lineage>
        <taxon>Bacteria</taxon>
        <taxon>Bacillati</taxon>
        <taxon>Actinomycetota</taxon>
        <taxon>Actinomycetes</taxon>
        <taxon>Streptosporangiales</taxon>
        <taxon>Thermomonosporaceae</taxon>
        <taxon>Actinoallomurus</taxon>
    </lineage>
</organism>
<dbReference type="Pfam" id="PF13744">
    <property type="entry name" value="HTH_37"/>
    <property type="match status" value="1"/>
</dbReference>
<proteinExistence type="predicted"/>
<feature type="domain" description="HTH cro/C1-type" evidence="1">
    <location>
        <begin position="44"/>
        <end position="99"/>
    </location>
</feature>
<sequence length="111" mass="12760">MNRKWDDVKREAAQIREEQGREFTDEMRARIRRQMLDEIHAYQLAEVRRRQSRTQREVAAAMGVSAPRVSAIEHGDMNKVEIATLRSYVEALGGKLRIIADFGDDDSCIVA</sequence>
<dbReference type="Proteomes" id="UP001501822">
    <property type="component" value="Unassembled WGS sequence"/>
</dbReference>
<dbReference type="RefSeq" id="WP_252799345.1">
    <property type="nucleotide sequence ID" value="NZ_BAAABM010000066.1"/>
</dbReference>
<dbReference type="InterPro" id="IPR039554">
    <property type="entry name" value="HigA2-like_HTH"/>
</dbReference>
<accession>A0ABN0XMP0</accession>
<dbReference type="PROSITE" id="PS50943">
    <property type="entry name" value="HTH_CROC1"/>
    <property type="match status" value="1"/>
</dbReference>
<reference evidence="2 3" key="1">
    <citation type="journal article" date="2019" name="Int. J. Syst. Evol. Microbiol.">
        <title>The Global Catalogue of Microorganisms (GCM) 10K type strain sequencing project: providing services to taxonomists for standard genome sequencing and annotation.</title>
        <authorList>
            <consortium name="The Broad Institute Genomics Platform"/>
            <consortium name="The Broad Institute Genome Sequencing Center for Infectious Disease"/>
            <person name="Wu L."/>
            <person name="Ma J."/>
        </authorList>
    </citation>
    <scope>NUCLEOTIDE SEQUENCE [LARGE SCALE GENOMIC DNA]</scope>
    <source>
        <strain evidence="2 3">JCM 3146</strain>
    </source>
</reference>